<keyword evidence="2 4" id="KW-0808">Transferase</keyword>
<dbReference type="PANTHER" id="PTHR12400:SF21">
    <property type="entry name" value="KINASE"/>
    <property type="match status" value="1"/>
</dbReference>
<dbReference type="InterPro" id="IPR005522">
    <property type="entry name" value="IPK"/>
</dbReference>
<keyword evidence="3 4" id="KW-0418">Kinase</keyword>
<dbReference type="Proteomes" id="UP000750711">
    <property type="component" value="Unassembled WGS sequence"/>
</dbReference>
<dbReference type="GO" id="GO:0005634">
    <property type="term" value="C:nucleus"/>
    <property type="evidence" value="ECO:0007669"/>
    <property type="project" value="TreeGrafter"/>
</dbReference>
<feature type="compositionally biased region" description="Low complexity" evidence="5">
    <location>
        <begin position="155"/>
        <end position="165"/>
    </location>
</feature>
<protein>
    <recommendedName>
        <fullName evidence="4">Kinase</fullName>
        <ecNumber evidence="4">2.7.-.-</ecNumber>
    </recommendedName>
</protein>
<evidence type="ECO:0000256" key="2">
    <source>
        <dbReference type="ARBA" id="ARBA00022679"/>
    </source>
</evidence>
<proteinExistence type="inferred from homology"/>
<dbReference type="AlphaFoldDB" id="A0A9P8RSP7"/>
<evidence type="ECO:0000256" key="5">
    <source>
        <dbReference type="SAM" id="MobiDB-lite"/>
    </source>
</evidence>
<evidence type="ECO:0000313" key="6">
    <source>
        <dbReference type="EMBL" id="KAH0564797.1"/>
    </source>
</evidence>
<comment type="similarity">
    <text evidence="1 4">Belongs to the inositol phosphokinase (IPK) family.</text>
</comment>
<dbReference type="GO" id="GO:0046854">
    <property type="term" value="P:phosphatidylinositol phosphate biosynthetic process"/>
    <property type="evidence" value="ECO:0007669"/>
    <property type="project" value="TreeGrafter"/>
</dbReference>
<comment type="caution">
    <text evidence="6">The sequence shown here is derived from an EMBL/GenBank/DDBJ whole genome shotgun (WGS) entry which is preliminary data.</text>
</comment>
<feature type="region of interest" description="Disordered" evidence="5">
    <location>
        <begin position="1"/>
        <end position="66"/>
    </location>
</feature>
<dbReference type="EMBL" id="JAGHQM010000177">
    <property type="protein sequence ID" value="KAH0564797.1"/>
    <property type="molecule type" value="Genomic_DNA"/>
</dbReference>
<dbReference type="Gene3D" id="3.30.470.160">
    <property type="entry name" value="Inositol polyphosphate kinase"/>
    <property type="match status" value="1"/>
</dbReference>
<feature type="region of interest" description="Disordered" evidence="5">
    <location>
        <begin position="371"/>
        <end position="398"/>
    </location>
</feature>
<evidence type="ECO:0000256" key="4">
    <source>
        <dbReference type="RuleBase" id="RU363090"/>
    </source>
</evidence>
<dbReference type="GO" id="GO:0005737">
    <property type="term" value="C:cytoplasm"/>
    <property type="evidence" value="ECO:0007669"/>
    <property type="project" value="TreeGrafter"/>
</dbReference>
<dbReference type="PANTHER" id="PTHR12400">
    <property type="entry name" value="INOSITOL POLYPHOSPHATE KINASE"/>
    <property type="match status" value="1"/>
</dbReference>
<evidence type="ECO:0000256" key="3">
    <source>
        <dbReference type="ARBA" id="ARBA00022777"/>
    </source>
</evidence>
<dbReference type="GO" id="GO:0032958">
    <property type="term" value="P:inositol phosphate biosynthetic process"/>
    <property type="evidence" value="ECO:0007669"/>
    <property type="project" value="InterPro"/>
</dbReference>
<dbReference type="GO" id="GO:0000824">
    <property type="term" value="F:inositol-1,4,5,6-tetrakisphosphate 3-kinase activity"/>
    <property type="evidence" value="ECO:0007669"/>
    <property type="project" value="TreeGrafter"/>
</dbReference>
<evidence type="ECO:0000313" key="7">
    <source>
        <dbReference type="Proteomes" id="UP000750711"/>
    </source>
</evidence>
<feature type="region of interest" description="Disordered" evidence="5">
    <location>
        <begin position="140"/>
        <end position="199"/>
    </location>
</feature>
<dbReference type="EC" id="2.7.-.-" evidence="4"/>
<feature type="compositionally biased region" description="Low complexity" evidence="5">
    <location>
        <begin position="1"/>
        <end position="13"/>
    </location>
</feature>
<name>A0A9P8RSP7_9PEZI</name>
<dbReference type="InterPro" id="IPR038286">
    <property type="entry name" value="IPK_sf"/>
</dbReference>
<dbReference type="SUPFAM" id="SSF56104">
    <property type="entry name" value="SAICAR synthase-like"/>
    <property type="match status" value="1"/>
</dbReference>
<feature type="compositionally biased region" description="Basic and acidic residues" evidence="5">
    <location>
        <begin position="166"/>
        <end position="182"/>
    </location>
</feature>
<gene>
    <name evidence="6" type="ORF">GP486_001810</name>
</gene>
<keyword evidence="7" id="KW-1185">Reference proteome</keyword>
<dbReference type="Pfam" id="PF03770">
    <property type="entry name" value="IPK"/>
    <property type="match status" value="1"/>
</dbReference>
<sequence length="784" mass="88157">MSNSLPNLPNHSSIVPATESECESIDEAYESRRGEESSFTDDAETSPTTPPVRRTLDASSKTHKPKHQYLLSPLSAVELKPYSHQVGGHTTVFRFSRRAVCKSLSNRENEFYENVERRHPELLKFLPRYIGVLNVTFRPPTKKKKTVGDGEEGRGAQQSQTAAQSRRPEDIERQGQNRDVSRNVETAAGDERPRMVSQSQQLLPIPQVIFANNRHIIPEGLFRLPKALSHPHLSSSLNSSIPLKLGSRRPSDSGSAGGTEFSDAGEPTKGPFLPKQNSRWGATIVNRKLQEQVLREVFGPPTIPHRSRNACNQHSLSRVGTVSEPYRGIRRNRADLMDRHMGPRLGEVAKRMAFKGEAERNLPLAANVRDSRGYEEDEKGGHHRIADAGSPGTLADTGQARLHRSANGLLRRHKTIDLNDQGYLDLEDDGYGGDKEDDVFNMDEELVTRSGRSALTGSNSVREDAHLEFGTSQASPKEAPIGYQKGELLPLPAEANSARSLVSSRFPVNPEQAQMQLDSHVEHFLLLEDLTAGMKRPCVLDLKMGTRQYGLAANEKKKRSQRRKCQSTTSRELGVRVCGMQVWNVKKRAYLFQDKYFGRDLKAGRDFQDALTRFLYDGVSYSSVSRHIPVILEKLKMLEDMIRHLPGYRFYASSLLLLYDGSPDGEEERGCSDVQQTDSNRNKQSKASIDLKIVDFANCVTAENQLPEMTPCPPKNRWDIDRGYLRGLESLGLYFRRIWKDINNEEWVERGEGEGKMLRQKNVVRGSPAELERVVDEDPGYVSY</sequence>
<organism evidence="6 7">
    <name type="scientific">Trichoglossum hirsutum</name>
    <dbReference type="NCBI Taxonomy" id="265104"/>
    <lineage>
        <taxon>Eukaryota</taxon>
        <taxon>Fungi</taxon>
        <taxon>Dikarya</taxon>
        <taxon>Ascomycota</taxon>
        <taxon>Pezizomycotina</taxon>
        <taxon>Geoglossomycetes</taxon>
        <taxon>Geoglossales</taxon>
        <taxon>Geoglossaceae</taxon>
        <taxon>Trichoglossum</taxon>
    </lineage>
</organism>
<dbReference type="GO" id="GO:0008440">
    <property type="term" value="F:inositol-1,4,5-trisphosphate 3-kinase activity"/>
    <property type="evidence" value="ECO:0007669"/>
    <property type="project" value="TreeGrafter"/>
</dbReference>
<accession>A0A9P8RSP7</accession>
<evidence type="ECO:0000256" key="1">
    <source>
        <dbReference type="ARBA" id="ARBA00007374"/>
    </source>
</evidence>
<feature type="compositionally biased region" description="Low complexity" evidence="5">
    <location>
        <begin position="231"/>
        <end position="245"/>
    </location>
</feature>
<feature type="region of interest" description="Disordered" evidence="5">
    <location>
        <begin position="231"/>
        <end position="279"/>
    </location>
</feature>
<reference evidence="6" key="1">
    <citation type="submission" date="2021-03" db="EMBL/GenBank/DDBJ databases">
        <title>Comparative genomics and phylogenomic investigation of the class Geoglossomycetes provide insights into ecological specialization and systematics.</title>
        <authorList>
            <person name="Melie T."/>
            <person name="Pirro S."/>
            <person name="Miller A.N."/>
            <person name="Quandt A."/>
        </authorList>
    </citation>
    <scope>NUCLEOTIDE SEQUENCE</scope>
    <source>
        <strain evidence="6">CAQ_001_2017</strain>
    </source>
</reference>